<dbReference type="RefSeq" id="WP_015511747.1">
    <property type="nucleotide sequence ID" value="NC_021007.1"/>
</dbReference>
<protein>
    <submittedName>
        <fullName evidence="1">Uncharacterized protein</fullName>
    </submittedName>
</protein>
<gene>
    <name evidence="1" type="ORF">MHM_03640</name>
</gene>
<dbReference type="OrthoDB" id="402733at2"/>
<sequence length="357" mass="40184">MLLKYKVLIPAVSVVTAGGASYPLLFSGSNSTFATGNSTALKLEGPEIGSNNKSLGINSSQASSLSVSTLNSTPNTSMELKAESSEVSIDTQSGIMQSDSLPIQNLQGELQKENQVGSISEEQMKEFQEALAYVKESQQKFKMLSDKVSEYRTTLTARGDISATRTFHESGTQALSQQHREALMKFYEMYAKLENFKSDNLLKLNSFYPNSNVNKLFLNKKVTTEVVLDSLQAIDWKEKNIRIFQDKEKRNNWGWGVWDKNPFRVFFVGEGIWKNKVEKFQDALDIAKLNRKDIQACSSPASASMTERDQAIQAWCKGDNERFAQLIEGYKSEIELDIASWLLDQMKLIQTEREESQ</sequence>
<name>G8C3I4_9MOLU</name>
<dbReference type="KEGG" id="mhb:MHM_03640"/>
<proteinExistence type="predicted"/>
<evidence type="ECO:0000313" key="1">
    <source>
        <dbReference type="EMBL" id="CCE66882.1"/>
    </source>
</evidence>
<accession>G8C3I4</accession>
<dbReference type="AlphaFoldDB" id="G8C3I4"/>
<dbReference type="PATRIC" id="fig|1116213.3.peg.388"/>
<organism evidence="1">
    <name type="scientific">Candidatus Mycoplasma haematominutum 'Birmingham 1'</name>
    <dbReference type="NCBI Taxonomy" id="1116213"/>
    <lineage>
        <taxon>Bacteria</taxon>
        <taxon>Bacillati</taxon>
        <taxon>Mycoplasmatota</taxon>
        <taxon>Mollicutes</taxon>
        <taxon>Mycoplasmataceae</taxon>
        <taxon>Mycoplasma</taxon>
    </lineage>
</organism>
<dbReference type="HOGENOM" id="CLU_065560_0_0_14"/>
<dbReference type="EMBL" id="HE613254">
    <property type="protein sequence ID" value="CCE66882.1"/>
    <property type="molecule type" value="Genomic_DNA"/>
</dbReference>
<reference evidence="1" key="2">
    <citation type="submission" date="2011-11" db="EMBL/GenBank/DDBJ databases">
        <authorList>
            <person name="Barker E."/>
        </authorList>
    </citation>
    <scope>NUCLEOTIDE SEQUENCE</scope>
    <source>
        <strain evidence="1">Birmingham 1</strain>
    </source>
</reference>
<reference evidence="1" key="1">
    <citation type="submission" date="2011-11" db="EMBL/GenBank/DDBJ databases">
        <title>Complete genome sequence of Candidatus Mycoplasma haemominutum.</title>
        <authorList>
            <person name="Barker E.N."/>
            <person name="Darby A.C."/>
            <person name="Helps C.R."/>
            <person name="Peters I.R."/>
            <person name="Hughes M.A."/>
            <person name="Radford A.D."/>
            <person name="Novacco M."/>
            <person name="Boretti F."/>
            <person name="Hofmann-Lehmann R."/>
            <person name="Tasker S."/>
        </authorList>
    </citation>
    <scope>NUCLEOTIDE SEQUENCE</scope>
    <source>
        <strain evidence="1">Birmingham 1</strain>
    </source>
</reference>